<dbReference type="CDD" id="cd20353">
    <property type="entry name" value="Rcat_RBR_RNF216"/>
    <property type="match status" value="1"/>
</dbReference>
<evidence type="ECO:0000313" key="11">
    <source>
        <dbReference type="EMBL" id="SPN99672.1"/>
    </source>
</evidence>
<reference evidence="11" key="1">
    <citation type="submission" date="2018-03" db="EMBL/GenBank/DDBJ databases">
        <authorList>
            <person name="Guldener U."/>
        </authorList>
    </citation>
    <scope>NUCLEOTIDE SEQUENCE</scope>
</reference>
<feature type="compositionally biased region" description="Gly residues" evidence="8">
    <location>
        <begin position="645"/>
        <end position="657"/>
    </location>
</feature>
<dbReference type="SUPFAM" id="SSF57850">
    <property type="entry name" value="RING/U-box"/>
    <property type="match status" value="1"/>
</dbReference>
<evidence type="ECO:0000256" key="4">
    <source>
        <dbReference type="ARBA" id="ARBA00022737"/>
    </source>
</evidence>
<proteinExistence type="predicted"/>
<feature type="region of interest" description="Disordered" evidence="8">
    <location>
        <begin position="14"/>
        <end position="41"/>
    </location>
</feature>
<comment type="caution">
    <text evidence="11">The sequence shown here is derived from an EMBL/GenBank/DDBJ whole genome shotgun (WGS) entry which is preliminary data.</text>
</comment>
<feature type="compositionally biased region" description="Polar residues" evidence="8">
    <location>
        <begin position="140"/>
        <end position="150"/>
    </location>
</feature>
<evidence type="ECO:0000313" key="12">
    <source>
        <dbReference type="Proteomes" id="UP001187682"/>
    </source>
</evidence>
<protein>
    <submittedName>
        <fullName evidence="11">Related to RING-like zinc finger protein ZIN</fullName>
    </submittedName>
</protein>
<evidence type="ECO:0000256" key="3">
    <source>
        <dbReference type="ARBA" id="ARBA00022723"/>
    </source>
</evidence>
<dbReference type="PROSITE" id="PS51873">
    <property type="entry name" value="TRIAD"/>
    <property type="match status" value="1"/>
</dbReference>
<feature type="transmembrane region" description="Helical" evidence="9">
    <location>
        <begin position="437"/>
        <end position="464"/>
    </location>
</feature>
<dbReference type="InterPro" id="IPR051628">
    <property type="entry name" value="LUBAC_E3_Ligases"/>
</dbReference>
<keyword evidence="6" id="KW-0833">Ubl conjugation pathway</keyword>
<sequence length="683" mass="75518">MVFSTLLGDRAHTPKIKTPRASRATTAKTTTPNSTEDVIPPDYIHDESQLGDVPEEAPDLRELNNSLVALAAVFPNVQVEVFREMLASFDGESRLALVADTLLKNRITWVKGRWRVTDRGTGGEGEGDGDGEANRDDDGQTATPPGTTSLVPRAETFRSEEYKKAVRTLAWHEFKGLSRSTINAVLAESNHSYLDSRPTLAALSEKSWRFTISSIFLRRKSVAAPAEAENHPLVVWKSTGKGSIVPTVKRTGNAELDAELFGVLVRPLRERARREQEVKDKELAQYLNNEEAAELDSTHECCCCFTDGAFEEFASCTTEGHLLCFRCVQHSLSEAVFGQGWRSSVDEVAGALRCMAVEGTGCDGRIDPDHLRHAMLDSPGGADVLRGFDRRLAEQALLAAGVPLVRCPFCDYAEVDDLYLSPEESRLRLRVGNLINILFLLICIGTIPFVLPTILLSTLVCLCLNTRRAALGPYLAAEWHHALQRHRRRRRGNKFTCLGPRCGRSSCLSCHKPWSDIHVCNESSLVSLRTRVEQAMSAAVKRVCPRCGTSFVKSSGCNKLQCPCGYKMCYVCRADIGSEGYRHFCEHFRPEGDARACTECRRCNLWEGEDTEALLREAREEAEREWEEEEKRELSGAERAFLETGVGGGGQGGGGGWAKKKNGGWRAPSVPETMDALVESLFC</sequence>
<dbReference type="Pfam" id="PF26191">
    <property type="entry name" value="RING-HC_RBR_RNF216"/>
    <property type="match status" value="1"/>
</dbReference>
<dbReference type="GO" id="GO:0016740">
    <property type="term" value="F:transferase activity"/>
    <property type="evidence" value="ECO:0007669"/>
    <property type="project" value="UniProtKB-KW"/>
</dbReference>
<dbReference type="Pfam" id="PF26112">
    <property type="entry name" value="UBA_RNF216"/>
    <property type="match status" value="1"/>
</dbReference>
<organism evidence="11 12">
    <name type="scientific">Cephalotrichum gorgonifer</name>
    <dbReference type="NCBI Taxonomy" id="2041049"/>
    <lineage>
        <taxon>Eukaryota</taxon>
        <taxon>Fungi</taxon>
        <taxon>Dikarya</taxon>
        <taxon>Ascomycota</taxon>
        <taxon>Pezizomycotina</taxon>
        <taxon>Sordariomycetes</taxon>
        <taxon>Hypocreomycetidae</taxon>
        <taxon>Microascales</taxon>
        <taxon>Microascaceae</taxon>
        <taxon>Cephalotrichum</taxon>
    </lineage>
</organism>
<keyword evidence="4" id="KW-0677">Repeat</keyword>
<evidence type="ECO:0000256" key="2">
    <source>
        <dbReference type="ARBA" id="ARBA00022679"/>
    </source>
</evidence>
<evidence type="ECO:0000256" key="6">
    <source>
        <dbReference type="ARBA" id="ARBA00022786"/>
    </source>
</evidence>
<evidence type="ECO:0000256" key="8">
    <source>
        <dbReference type="SAM" id="MobiDB-lite"/>
    </source>
</evidence>
<dbReference type="Pfam" id="PF26200">
    <property type="entry name" value="Rcat_RNF216"/>
    <property type="match status" value="1"/>
</dbReference>
<evidence type="ECO:0000259" key="10">
    <source>
        <dbReference type="PROSITE" id="PS51873"/>
    </source>
</evidence>
<comment type="pathway">
    <text evidence="1">Protein modification; protein ubiquitination.</text>
</comment>
<evidence type="ECO:0000256" key="5">
    <source>
        <dbReference type="ARBA" id="ARBA00022771"/>
    </source>
</evidence>
<dbReference type="PANTHER" id="PTHR22770:SF42">
    <property type="entry name" value="FINGER PROTEIN (ZIN), PUTATIVE (AFU_ORTHOLOGUE AFUA_4G03910)-RELATED"/>
    <property type="match status" value="1"/>
</dbReference>
<dbReference type="Gene3D" id="1.20.120.1750">
    <property type="match status" value="1"/>
</dbReference>
<dbReference type="Proteomes" id="UP001187682">
    <property type="component" value="Unassembled WGS sequence"/>
</dbReference>
<feature type="region of interest" description="Disordered" evidence="8">
    <location>
        <begin position="643"/>
        <end position="669"/>
    </location>
</feature>
<name>A0AAE8MTQ5_9PEZI</name>
<feature type="region of interest" description="Disordered" evidence="8">
    <location>
        <begin position="117"/>
        <end position="151"/>
    </location>
</feature>
<dbReference type="InterPro" id="IPR058758">
    <property type="entry name" value="UBA_RNF216"/>
</dbReference>
<dbReference type="InterPro" id="IPR047544">
    <property type="entry name" value="RING-HC_RBR_RNF216"/>
</dbReference>
<keyword evidence="9" id="KW-0472">Membrane</keyword>
<dbReference type="EMBL" id="ONZQ02000003">
    <property type="protein sequence ID" value="SPN99672.1"/>
    <property type="molecule type" value="Genomic_DNA"/>
</dbReference>
<evidence type="ECO:0000256" key="1">
    <source>
        <dbReference type="ARBA" id="ARBA00004906"/>
    </source>
</evidence>
<dbReference type="InterPro" id="IPR047546">
    <property type="entry name" value="Rcat_RBR_RNF216"/>
</dbReference>
<gene>
    <name evidence="11" type="ORF">DNG_02523</name>
</gene>
<feature type="compositionally biased region" description="Low complexity" evidence="8">
    <location>
        <begin position="21"/>
        <end position="35"/>
    </location>
</feature>
<dbReference type="AlphaFoldDB" id="A0AAE8MTQ5"/>
<keyword evidence="5" id="KW-0863">Zinc-finger</keyword>
<evidence type="ECO:0000256" key="7">
    <source>
        <dbReference type="ARBA" id="ARBA00022833"/>
    </source>
</evidence>
<keyword evidence="12" id="KW-1185">Reference proteome</keyword>
<dbReference type="GO" id="GO:0008270">
    <property type="term" value="F:zinc ion binding"/>
    <property type="evidence" value="ECO:0007669"/>
    <property type="project" value="UniProtKB-KW"/>
</dbReference>
<dbReference type="CDD" id="cd16630">
    <property type="entry name" value="RING-HC_RBR_RNF216"/>
    <property type="match status" value="1"/>
</dbReference>
<keyword evidence="9" id="KW-1133">Transmembrane helix</keyword>
<keyword evidence="3" id="KW-0479">Metal-binding</keyword>
<keyword evidence="2" id="KW-0808">Transferase</keyword>
<keyword evidence="7" id="KW-0862">Zinc</keyword>
<evidence type="ECO:0000256" key="9">
    <source>
        <dbReference type="SAM" id="Phobius"/>
    </source>
</evidence>
<dbReference type="InterPro" id="IPR044066">
    <property type="entry name" value="TRIAD_supradom"/>
</dbReference>
<keyword evidence="9" id="KW-0812">Transmembrane</keyword>
<accession>A0AAE8MTQ5</accession>
<feature type="domain" description="RING-type" evidence="10">
    <location>
        <begin position="297"/>
        <end position="591"/>
    </location>
</feature>
<dbReference type="PANTHER" id="PTHR22770">
    <property type="entry name" value="UBIQUITIN CONJUGATING ENZYME 7 INTERACTING PROTEIN-RELATED"/>
    <property type="match status" value="1"/>
</dbReference>